<feature type="transmembrane region" description="Helical" evidence="1">
    <location>
        <begin position="78"/>
        <end position="100"/>
    </location>
</feature>
<dbReference type="PANTHER" id="PTHR31930">
    <property type="entry name" value="SERPENTINE RECEPTOR, CLASS R"/>
    <property type="match status" value="1"/>
</dbReference>
<dbReference type="AlphaFoldDB" id="A0A914PL81"/>
<name>A0A914PL81_9BILA</name>
<reference evidence="3" key="1">
    <citation type="submission" date="2022-11" db="UniProtKB">
        <authorList>
            <consortium name="WormBaseParasite"/>
        </authorList>
    </citation>
    <scope>IDENTIFICATION</scope>
</reference>
<keyword evidence="2" id="KW-1185">Reference proteome</keyword>
<protein>
    <submittedName>
        <fullName evidence="3">Uncharacterized protein</fullName>
    </submittedName>
</protein>
<evidence type="ECO:0000256" key="1">
    <source>
        <dbReference type="SAM" id="Phobius"/>
    </source>
</evidence>
<evidence type="ECO:0000313" key="3">
    <source>
        <dbReference type="WBParaSite" id="PDA_v2.g19212.t1"/>
    </source>
</evidence>
<sequence length="128" mass="14138">MFGSQTLFWFDGAILIWAGFISSLALVIYNLVSNNLVSDYTKFNEELKEASKAGQLAHADLLNNYGTRQLELLDLARFAYGQFSILVTFTFVAGFITHALGGFIMRSFAEDIPGILKVSTISFVVLGK</sequence>
<dbReference type="WBParaSite" id="PDA_v2.g19212.t1">
    <property type="protein sequence ID" value="PDA_v2.g19212.t1"/>
    <property type="gene ID" value="PDA_v2.g19212"/>
</dbReference>
<proteinExistence type="predicted"/>
<evidence type="ECO:0000313" key="2">
    <source>
        <dbReference type="Proteomes" id="UP000887578"/>
    </source>
</evidence>
<accession>A0A914PL81</accession>
<organism evidence="2 3">
    <name type="scientific">Panagrolaimus davidi</name>
    <dbReference type="NCBI Taxonomy" id="227884"/>
    <lineage>
        <taxon>Eukaryota</taxon>
        <taxon>Metazoa</taxon>
        <taxon>Ecdysozoa</taxon>
        <taxon>Nematoda</taxon>
        <taxon>Chromadorea</taxon>
        <taxon>Rhabditida</taxon>
        <taxon>Tylenchina</taxon>
        <taxon>Panagrolaimomorpha</taxon>
        <taxon>Panagrolaimoidea</taxon>
        <taxon>Panagrolaimidae</taxon>
        <taxon>Panagrolaimus</taxon>
    </lineage>
</organism>
<feature type="transmembrane region" description="Helical" evidence="1">
    <location>
        <begin position="7"/>
        <end position="32"/>
    </location>
</feature>
<keyword evidence="1" id="KW-0812">Transmembrane</keyword>
<keyword evidence="1" id="KW-1133">Transmembrane helix</keyword>
<dbReference type="InterPro" id="IPR004950">
    <property type="entry name" value="DUF267_CAE_spp"/>
</dbReference>
<dbReference type="Proteomes" id="UP000887578">
    <property type="component" value="Unplaced"/>
</dbReference>
<keyword evidence="1" id="KW-0472">Membrane</keyword>
<dbReference type="PANTHER" id="PTHR31930:SF1">
    <property type="entry name" value="SERPENTINE RECEPTOR, CLASS R"/>
    <property type="match status" value="1"/>
</dbReference>
<dbReference type="Pfam" id="PF03268">
    <property type="entry name" value="DUF267"/>
    <property type="match status" value="1"/>
</dbReference>